<evidence type="ECO:0000256" key="1">
    <source>
        <dbReference type="ARBA" id="ARBA00010886"/>
    </source>
</evidence>
<dbReference type="PROSITE" id="PS50011">
    <property type="entry name" value="PROTEIN_KINASE_DOM"/>
    <property type="match status" value="1"/>
</dbReference>
<feature type="compositionally biased region" description="Polar residues" evidence="8">
    <location>
        <begin position="275"/>
        <end position="284"/>
    </location>
</feature>
<dbReference type="EC" id="2.7.11.1" evidence="2"/>
<dbReference type="InterPro" id="IPR008271">
    <property type="entry name" value="Ser/Thr_kinase_AS"/>
</dbReference>
<organism evidence="11 12">
    <name type="scientific">Nonomuraea helvata</name>
    <dbReference type="NCBI Taxonomy" id="37484"/>
    <lineage>
        <taxon>Bacteria</taxon>
        <taxon>Bacillati</taxon>
        <taxon>Actinomycetota</taxon>
        <taxon>Actinomycetes</taxon>
        <taxon>Streptosporangiales</taxon>
        <taxon>Streptosporangiaceae</taxon>
        <taxon>Nonomuraea</taxon>
    </lineage>
</organism>
<dbReference type="InterPro" id="IPR011009">
    <property type="entry name" value="Kinase-like_dom_sf"/>
</dbReference>
<feature type="compositionally biased region" description="Low complexity" evidence="8">
    <location>
        <begin position="602"/>
        <end position="624"/>
    </location>
</feature>
<keyword evidence="4 7" id="KW-0547">Nucleotide-binding</keyword>
<dbReference type="EMBL" id="JBHMBW010000022">
    <property type="protein sequence ID" value="MFB9626391.1"/>
    <property type="molecule type" value="Genomic_DNA"/>
</dbReference>
<evidence type="ECO:0000259" key="10">
    <source>
        <dbReference type="PROSITE" id="PS50011"/>
    </source>
</evidence>
<feature type="region of interest" description="Disordered" evidence="8">
    <location>
        <begin position="542"/>
        <end position="569"/>
    </location>
</feature>
<feature type="compositionally biased region" description="Low complexity" evidence="8">
    <location>
        <begin position="542"/>
        <end position="560"/>
    </location>
</feature>
<feature type="region of interest" description="Disordered" evidence="8">
    <location>
        <begin position="260"/>
        <end position="499"/>
    </location>
</feature>
<comment type="caution">
    <text evidence="11">The sequence shown here is derived from an EMBL/GenBank/DDBJ whole genome shotgun (WGS) entry which is preliminary data.</text>
</comment>
<dbReference type="PANTHER" id="PTHR43671">
    <property type="entry name" value="SERINE/THREONINE-PROTEIN KINASE NEK"/>
    <property type="match status" value="1"/>
</dbReference>
<protein>
    <recommendedName>
        <fullName evidence="2">non-specific serine/threonine protein kinase</fullName>
        <ecNumber evidence="2">2.7.11.1</ecNumber>
    </recommendedName>
</protein>
<dbReference type="SUPFAM" id="SSF56112">
    <property type="entry name" value="Protein kinase-like (PK-like)"/>
    <property type="match status" value="1"/>
</dbReference>
<comment type="similarity">
    <text evidence="1">Belongs to the protein kinase superfamily. NEK Ser/Thr protein kinase family. NIMA subfamily.</text>
</comment>
<dbReference type="Pfam" id="PF00069">
    <property type="entry name" value="Pkinase"/>
    <property type="match status" value="1"/>
</dbReference>
<dbReference type="GO" id="GO:0016301">
    <property type="term" value="F:kinase activity"/>
    <property type="evidence" value="ECO:0007669"/>
    <property type="project" value="UniProtKB-KW"/>
</dbReference>
<keyword evidence="12" id="KW-1185">Reference proteome</keyword>
<feature type="compositionally biased region" description="Low complexity" evidence="8">
    <location>
        <begin position="260"/>
        <end position="274"/>
    </location>
</feature>
<keyword evidence="6 7" id="KW-0067">ATP-binding</keyword>
<keyword evidence="9" id="KW-0472">Membrane</keyword>
<evidence type="ECO:0000256" key="5">
    <source>
        <dbReference type="ARBA" id="ARBA00022777"/>
    </source>
</evidence>
<keyword evidence="9" id="KW-1133">Transmembrane helix</keyword>
<feature type="domain" description="Protein kinase" evidence="10">
    <location>
        <begin position="18"/>
        <end position="265"/>
    </location>
</feature>
<dbReference type="Gene3D" id="3.30.200.20">
    <property type="entry name" value="Phosphorylase Kinase, domain 1"/>
    <property type="match status" value="1"/>
</dbReference>
<dbReference type="PANTHER" id="PTHR43671:SF13">
    <property type="entry name" value="SERINE_THREONINE-PROTEIN KINASE NEK2"/>
    <property type="match status" value="1"/>
</dbReference>
<accession>A0ABV5S3Z6</accession>
<name>A0ABV5S3Z6_9ACTN</name>
<dbReference type="PROSITE" id="PS00108">
    <property type="entry name" value="PROTEIN_KINASE_ST"/>
    <property type="match status" value="1"/>
</dbReference>
<feature type="transmembrane region" description="Helical" evidence="9">
    <location>
        <begin position="575"/>
        <end position="596"/>
    </location>
</feature>
<dbReference type="Gene3D" id="1.10.510.10">
    <property type="entry name" value="Transferase(Phosphotransferase) domain 1"/>
    <property type="match status" value="1"/>
</dbReference>
<dbReference type="RefSeq" id="WP_344984868.1">
    <property type="nucleotide sequence ID" value="NZ_BAAAXV010000001.1"/>
</dbReference>
<evidence type="ECO:0000256" key="4">
    <source>
        <dbReference type="ARBA" id="ARBA00022741"/>
    </source>
</evidence>
<keyword evidence="9" id="KW-0812">Transmembrane</keyword>
<reference evidence="11 12" key="1">
    <citation type="submission" date="2024-09" db="EMBL/GenBank/DDBJ databases">
        <authorList>
            <person name="Sun Q."/>
            <person name="Mori K."/>
        </authorList>
    </citation>
    <scope>NUCLEOTIDE SEQUENCE [LARGE SCALE GENOMIC DNA]</scope>
    <source>
        <strain evidence="11 12">JCM 3143</strain>
    </source>
</reference>
<sequence>MPNVEPLREGDPATVGPYRLVGRLGAGGHGVVYLGQARNGTPVAVKVLREGLAGDDRLAREIAAARKVEPFCLAQVLDASTSGRPYIVSEYVDGPSLQQAGRQGGAELQRIAVSTATALDAIHQAGVVHGDFKPSNVLLGPGGPQVVDFGIAGALAGGMKATGTFVGTPAYMAPEQLSGKAVGAPADVFAWASVMVFAATGTPPFGDDSLPTVINRILNDEPHLGELRGLVREIMLACLAKDPSARPVMRDVLLRLTAPSRQPAAPSQSPAGQQTPVPYQTSDQAPLPRRTPGAYQTSDQSAAAHQTPVPYQTSDQPSAPYQAADPSPASYETVDQPAAAWQQTDQPAAAWHQTPEPAFDQDTPPRRGRAQGPGADGADHPGAQPGAQPGALPRRFGPRQSPDQPAAPQPAPGGHFGQEPAGHYGQEPAAHYGQDPAGHYGQEPPAHYGQQPAGHHGQEPAAHYGQEPAAHFAREPAGHYGHDPGAHHGQGPAAFPLGAPVVTPVPAEFEHQAEFERAAAREQPVPEPAMAQHSALVGLLAPGDTPARAPAGAPGETPAGAPAPPRRSGRRRMKIVLIAGASGVSVLALAGAIMWLTPTTPTAKSVSVASSTPSASKSAKSTPSQRPKRTRTPGASPQSEGDPSTVPTDGTTSTAVPDASGQLRLVYVRAGGTRNGDCWSGGEVTLQALVQRTGEPLNFRYTWYIDRTPVGRSSATISENGQRYLAAPQSLQSNGGVHRVTLRITSPIVTQRTISVTMCQSGTN</sequence>
<evidence type="ECO:0000256" key="3">
    <source>
        <dbReference type="ARBA" id="ARBA00022679"/>
    </source>
</evidence>
<evidence type="ECO:0000256" key="9">
    <source>
        <dbReference type="SAM" id="Phobius"/>
    </source>
</evidence>
<feature type="compositionally biased region" description="Low complexity" evidence="8">
    <location>
        <begin position="380"/>
        <end position="391"/>
    </location>
</feature>
<evidence type="ECO:0000313" key="11">
    <source>
        <dbReference type="EMBL" id="MFB9626391.1"/>
    </source>
</evidence>
<feature type="compositionally biased region" description="Basic and acidic residues" evidence="8">
    <location>
        <begin position="472"/>
        <end position="486"/>
    </location>
</feature>
<evidence type="ECO:0000256" key="8">
    <source>
        <dbReference type="SAM" id="MobiDB-lite"/>
    </source>
</evidence>
<dbReference type="InterPro" id="IPR050660">
    <property type="entry name" value="NEK_Ser/Thr_kinase"/>
</dbReference>
<dbReference type="InterPro" id="IPR017441">
    <property type="entry name" value="Protein_kinase_ATP_BS"/>
</dbReference>
<feature type="compositionally biased region" description="Polar residues" evidence="8">
    <location>
        <begin position="294"/>
        <end position="319"/>
    </location>
</feature>
<evidence type="ECO:0000313" key="12">
    <source>
        <dbReference type="Proteomes" id="UP001589532"/>
    </source>
</evidence>
<dbReference type="Proteomes" id="UP001589532">
    <property type="component" value="Unassembled WGS sequence"/>
</dbReference>
<evidence type="ECO:0000256" key="7">
    <source>
        <dbReference type="PROSITE-ProRule" id="PRU10141"/>
    </source>
</evidence>
<proteinExistence type="inferred from homology"/>
<dbReference type="PROSITE" id="PS00107">
    <property type="entry name" value="PROTEIN_KINASE_ATP"/>
    <property type="match status" value="1"/>
</dbReference>
<evidence type="ECO:0000256" key="6">
    <source>
        <dbReference type="ARBA" id="ARBA00022840"/>
    </source>
</evidence>
<feature type="compositionally biased region" description="Polar residues" evidence="8">
    <location>
        <begin position="633"/>
        <end position="655"/>
    </location>
</feature>
<gene>
    <name evidence="11" type="ORF">ACFFSA_25175</name>
</gene>
<evidence type="ECO:0000256" key="2">
    <source>
        <dbReference type="ARBA" id="ARBA00012513"/>
    </source>
</evidence>
<feature type="region of interest" description="Disordered" evidence="8">
    <location>
        <begin position="602"/>
        <end position="658"/>
    </location>
</feature>
<feature type="binding site" evidence="7">
    <location>
        <position position="46"/>
    </location>
    <ligand>
        <name>ATP</name>
        <dbReference type="ChEBI" id="CHEBI:30616"/>
    </ligand>
</feature>
<dbReference type="CDD" id="cd14014">
    <property type="entry name" value="STKc_PknB_like"/>
    <property type="match status" value="1"/>
</dbReference>
<keyword evidence="3" id="KW-0808">Transferase</keyword>
<keyword evidence="5 11" id="KW-0418">Kinase</keyword>
<dbReference type="InterPro" id="IPR000719">
    <property type="entry name" value="Prot_kinase_dom"/>
</dbReference>